<evidence type="ECO:0000256" key="6">
    <source>
        <dbReference type="ARBA" id="ARBA00023136"/>
    </source>
</evidence>
<evidence type="ECO:0000256" key="5">
    <source>
        <dbReference type="ARBA" id="ARBA00022989"/>
    </source>
</evidence>
<evidence type="ECO:0000256" key="3">
    <source>
        <dbReference type="ARBA" id="ARBA00022475"/>
    </source>
</evidence>
<organism evidence="8 9">
    <name type="scientific">Marinomonas polaris DSM 16579</name>
    <dbReference type="NCBI Taxonomy" id="1122206"/>
    <lineage>
        <taxon>Bacteria</taxon>
        <taxon>Pseudomonadati</taxon>
        <taxon>Pseudomonadota</taxon>
        <taxon>Gammaproteobacteria</taxon>
        <taxon>Oceanospirillales</taxon>
        <taxon>Oceanospirillaceae</taxon>
        <taxon>Marinomonas</taxon>
    </lineage>
</organism>
<keyword evidence="6 7" id="KW-0472">Membrane</keyword>
<dbReference type="PANTHER" id="PTHR30086">
    <property type="entry name" value="ARGININE EXPORTER PROTEIN ARGO"/>
    <property type="match status" value="1"/>
</dbReference>
<dbReference type="PANTHER" id="PTHR30086:SF14">
    <property type="entry name" value="HOMOSERINE_HOMOSERINE LACTONE EFFLUX PROTEIN"/>
    <property type="match status" value="1"/>
</dbReference>
<dbReference type="Proteomes" id="UP000184517">
    <property type="component" value="Unassembled WGS sequence"/>
</dbReference>
<keyword evidence="5 7" id="KW-1133">Transmembrane helix</keyword>
<comment type="similarity">
    <text evidence="2">Belongs to the Rht family.</text>
</comment>
<feature type="transmembrane region" description="Helical" evidence="7">
    <location>
        <begin position="147"/>
        <end position="172"/>
    </location>
</feature>
<dbReference type="STRING" id="1122206.SAMN02745753_04136"/>
<keyword evidence="3" id="KW-1003">Cell membrane</keyword>
<name>A0A1M5KV28_9GAMM</name>
<feature type="transmembrane region" description="Helical" evidence="7">
    <location>
        <begin position="184"/>
        <end position="205"/>
    </location>
</feature>
<feature type="transmembrane region" description="Helical" evidence="7">
    <location>
        <begin position="12"/>
        <end position="31"/>
    </location>
</feature>
<evidence type="ECO:0000256" key="7">
    <source>
        <dbReference type="SAM" id="Phobius"/>
    </source>
</evidence>
<evidence type="ECO:0000256" key="2">
    <source>
        <dbReference type="ARBA" id="ARBA00007928"/>
    </source>
</evidence>
<dbReference type="GO" id="GO:0005886">
    <property type="term" value="C:plasma membrane"/>
    <property type="evidence" value="ECO:0007669"/>
    <property type="project" value="UniProtKB-SubCell"/>
</dbReference>
<evidence type="ECO:0000313" key="9">
    <source>
        <dbReference type="Proteomes" id="UP000184517"/>
    </source>
</evidence>
<feature type="transmembrane region" description="Helical" evidence="7">
    <location>
        <begin position="43"/>
        <end position="61"/>
    </location>
</feature>
<dbReference type="AlphaFoldDB" id="A0A1M5KV28"/>
<comment type="subcellular location">
    <subcellularLocation>
        <location evidence="1">Cell membrane</location>
        <topology evidence="1">Multi-pass membrane protein</topology>
    </subcellularLocation>
</comment>
<evidence type="ECO:0000313" key="8">
    <source>
        <dbReference type="EMBL" id="SHG56621.1"/>
    </source>
</evidence>
<dbReference type="InterPro" id="IPR001123">
    <property type="entry name" value="LeuE-type"/>
</dbReference>
<dbReference type="GO" id="GO:0042970">
    <property type="term" value="F:homoserine transmembrane transporter activity"/>
    <property type="evidence" value="ECO:0007669"/>
    <property type="project" value="TreeGrafter"/>
</dbReference>
<dbReference type="RefSeq" id="WP_072841715.1">
    <property type="nucleotide sequence ID" value="NZ_FQVF01000024.1"/>
</dbReference>
<feature type="transmembrane region" description="Helical" evidence="7">
    <location>
        <begin position="73"/>
        <end position="95"/>
    </location>
</feature>
<sequence length="206" mass="22294">MFDLGGATVLYYIAICLVAAGTPGPGTLAVLNSALYFGVRRTLPLMLGIVFGLGVVAVATVTGLSELVLHSKLAFAVIKYVGGLYIGYLGIRILWPLFNSKQEDVKSQKPGKKMTFVTGVILSIFNPKTLVVFTALLPAFIHQESSVISQTVTLTLILLLCTFLVHLTYSTLCGYVSDFFVRHMMWVDAITGSMFVCFSIAVLLLS</sequence>
<protein>
    <submittedName>
        <fullName evidence="8">Threonine/homoserine/homoserine lactone efflux protein</fullName>
    </submittedName>
</protein>
<evidence type="ECO:0000256" key="1">
    <source>
        <dbReference type="ARBA" id="ARBA00004651"/>
    </source>
</evidence>
<dbReference type="Pfam" id="PF01810">
    <property type="entry name" value="LysE"/>
    <property type="match status" value="1"/>
</dbReference>
<proteinExistence type="inferred from homology"/>
<evidence type="ECO:0000256" key="4">
    <source>
        <dbReference type="ARBA" id="ARBA00022692"/>
    </source>
</evidence>
<dbReference type="EMBL" id="FQVF01000024">
    <property type="protein sequence ID" value="SHG56621.1"/>
    <property type="molecule type" value="Genomic_DNA"/>
</dbReference>
<keyword evidence="9" id="KW-1185">Reference proteome</keyword>
<reference evidence="9" key="1">
    <citation type="submission" date="2016-11" db="EMBL/GenBank/DDBJ databases">
        <authorList>
            <person name="Varghese N."/>
            <person name="Submissions S."/>
        </authorList>
    </citation>
    <scope>NUCLEOTIDE SEQUENCE [LARGE SCALE GENOMIC DNA]</scope>
    <source>
        <strain evidence="9">DSM 16579</strain>
    </source>
</reference>
<gene>
    <name evidence="8" type="ORF">SAMN02745753_04136</name>
</gene>
<dbReference type="OrthoDB" id="9804822at2"/>
<keyword evidence="4 7" id="KW-0812">Transmembrane</keyword>
<accession>A0A1M5KV28</accession>
<feature type="transmembrane region" description="Helical" evidence="7">
    <location>
        <begin position="116"/>
        <end position="141"/>
    </location>
</feature>